<evidence type="ECO:0000259" key="2">
    <source>
        <dbReference type="Pfam" id="PF18755"/>
    </source>
</evidence>
<gene>
    <name evidence="3" type="primary">AVEN_14450_1</name>
    <name evidence="3" type="ORF">CDAR_415931</name>
</gene>
<protein>
    <submittedName>
        <fullName evidence="3">RAMA domain-containing protein</fullName>
    </submittedName>
</protein>
<feature type="compositionally biased region" description="Polar residues" evidence="1">
    <location>
        <begin position="202"/>
        <end position="219"/>
    </location>
</feature>
<feature type="compositionally biased region" description="Polar residues" evidence="1">
    <location>
        <begin position="693"/>
        <end position="728"/>
    </location>
</feature>
<feature type="region of interest" description="Disordered" evidence="1">
    <location>
        <begin position="199"/>
        <end position="243"/>
    </location>
</feature>
<evidence type="ECO:0000313" key="4">
    <source>
        <dbReference type="Proteomes" id="UP001054837"/>
    </source>
</evidence>
<dbReference type="EMBL" id="BPLQ01011525">
    <property type="protein sequence ID" value="GIY58682.1"/>
    <property type="molecule type" value="Genomic_DNA"/>
</dbReference>
<keyword evidence="4" id="KW-1185">Reference proteome</keyword>
<feature type="region of interest" description="Disordered" evidence="1">
    <location>
        <begin position="770"/>
        <end position="852"/>
    </location>
</feature>
<accession>A0AAV4ULH6</accession>
<organism evidence="3 4">
    <name type="scientific">Caerostris darwini</name>
    <dbReference type="NCBI Taxonomy" id="1538125"/>
    <lineage>
        <taxon>Eukaryota</taxon>
        <taxon>Metazoa</taxon>
        <taxon>Ecdysozoa</taxon>
        <taxon>Arthropoda</taxon>
        <taxon>Chelicerata</taxon>
        <taxon>Arachnida</taxon>
        <taxon>Araneae</taxon>
        <taxon>Araneomorphae</taxon>
        <taxon>Entelegynae</taxon>
        <taxon>Araneoidea</taxon>
        <taxon>Araneidae</taxon>
        <taxon>Caerostris</taxon>
    </lineage>
</organism>
<proteinExistence type="predicted"/>
<sequence length="1734" mass="198181">MHHGIYRWQIGEEKEEMSESETQLPFEIISESEMSEDEDENSDFLNIYDKKLDRNVKSPEIPLLHSIIPYVNRASEEKYIKRNHESTFDLKKMSCDYLTPKCNDKVDLLDSCNFNIDFSSLIDHDLVDSLIDNLNINTLGSQKSLTNYHNDIYGCRSELKTQENKFEIEDIASVNNPIDKVEKPGVIIWPNNSCNIDPAKTNLPNKDSQDSLFQTPTSSDDFDYSQPLFETPQSPKMSSPVPSPNNNSISILTENISSQLETPSTFVSKHSNSNVHNDVSSQQSFSRQFSQEIIKGVINKSFNKDLNYLKTDTKDNKINLIQSNNDTIVSWKKQDEKNQFSKVNSEIFHEKTDLSDVDVFNESKYISEKPLENALNANIFNKKSDSNKEIIKDSKDLKNSNDIDIKLNLNNGMLSTKVCTGLISRENLQLQRNSDDEHVSFNSEQNEKIGENINEPDSNSPSLLDACVKHKNADIVHGDSKKDNSNSVLYESKFDYVRSITVNEYPIMKINLKKCVIESKKYMNEISDTEKIKKSLTINENIGDIEDKKENKNVKKIFKSKSTRRAVRFRAPWKNNDTEENYKVLKMKEQNNTNENSPRINKEINHKDDVNLINKIKINTEQINPSKRNICVNKVNTRSSGKELSLELQNKRYLNNLSEAEIDTNKSAKDCDNQRNSTGYDNNRKNLDIEPSGQFNQQNSTTVNHIKNDNSNSMNIECDSNVNDSSNFRQKRKRPEISINSSDNKLKELPLELQNKRYLNNLSEAEIDTNKSATDFDDQRNSTEYSNNRKNLDIESSGQFSQQNSTTGNHTKNESSNSRNTECDSDVNNNSKFRQKRKRHEISVHSNSNKLTEKSNEDLLECFENSEQLEEVQELYFSSDTENLSNKFKRKRKRITQKTKEQCYTLDSVNMYSTRNKKRKQMSKQIVFNHNNESFQDNLCIPDKEKYLLEQMENKLVSLSKVLKDNRSSDKKKSQALKSLQKLNSIIQKTEISYSKIKSGQSIGINHSTRILILSKLKTIKLCCKNLINKKGCSEELNNPFSYNNCSSNYLDNSLKNRKDYKGASQNINQNDVELILSSSPESKAIHQYNMDKSEMKSIDVAGEGEINSRNIHDSPAKALSHEEEIVCSDEENTTGNTNLSTEENSGCNFELVQSSNSNEKFTQCKKSFNDSVSNLNEAINSDETHSFKDLQVIQVENENKKIIMNTSPIQLNDVTKNKGPIILKFVRSPNSDANSISLLENFTTNKKFMNTKITATPVHEPSNIMDENNKLNCHSFMNSNSNESDETQFLLNQDSSLRENPFEKEHNELLTKSSTEKCNYLPEKEMPTLSFFAEKEFESETKNSTVLSELQDQELNTLPKNNSSIKKENYQVYKSNEKYPVGSMINSIQLTKNYNPGDHLLVDKQQDKVNFNNQINIRSNSCVNKNSNLKPAIIYVANAEKNYTNNHSKLKSSSNITDKNNSIYQANNLCPISLNETLKQIYPKPPNRICSSGANYSSCVTESYHNEDHHINLTKNTLPKNLSAIVNESTVPVTSMSNPTNEQTKKNLNTNQIIKKRNIISLIKLIQHDLLKPGENVLSVHTPETIIFASLDSNGKIISNGEIYNTPLQWYCNIPNIFKHSQKIIKSKDCYDRIYYQGRTLSNLVKIYYQRLENQNTSQRVEESSIMLSSCSGLEVTQRSTAPQGVTSLDSAAPISETNVLNLGKMKLLLIGDNEVGPISERDQWDDIDKWDC</sequence>
<dbReference type="Proteomes" id="UP001054837">
    <property type="component" value="Unassembled WGS sequence"/>
</dbReference>
<dbReference type="Pfam" id="PF18755">
    <property type="entry name" value="RAMA"/>
    <property type="match status" value="1"/>
</dbReference>
<feature type="compositionally biased region" description="Low complexity" evidence="1">
    <location>
        <begin position="232"/>
        <end position="243"/>
    </location>
</feature>
<feature type="compositionally biased region" description="Polar residues" evidence="1">
    <location>
        <begin position="782"/>
        <end position="832"/>
    </location>
</feature>
<evidence type="ECO:0000313" key="3">
    <source>
        <dbReference type="EMBL" id="GIY58682.1"/>
    </source>
</evidence>
<feature type="domain" description="RAMA" evidence="2">
    <location>
        <begin position="1548"/>
        <end position="1653"/>
    </location>
</feature>
<name>A0AAV4ULH6_9ARAC</name>
<evidence type="ECO:0000256" key="1">
    <source>
        <dbReference type="SAM" id="MobiDB-lite"/>
    </source>
</evidence>
<comment type="caution">
    <text evidence="3">The sequence shown here is derived from an EMBL/GenBank/DDBJ whole genome shotgun (WGS) entry which is preliminary data.</text>
</comment>
<dbReference type="InterPro" id="IPR040843">
    <property type="entry name" value="RAMA"/>
</dbReference>
<reference evidence="3 4" key="1">
    <citation type="submission" date="2021-06" db="EMBL/GenBank/DDBJ databases">
        <title>Caerostris darwini draft genome.</title>
        <authorList>
            <person name="Kono N."/>
            <person name="Arakawa K."/>
        </authorList>
    </citation>
    <scope>NUCLEOTIDE SEQUENCE [LARGE SCALE GENOMIC DNA]</scope>
</reference>
<feature type="region of interest" description="Disordered" evidence="1">
    <location>
        <begin position="665"/>
        <end position="741"/>
    </location>
</feature>